<evidence type="ECO:0000313" key="3">
    <source>
        <dbReference type="EMBL" id="KAI5424546.1"/>
    </source>
</evidence>
<keyword evidence="4" id="KW-1185">Reference proteome</keyword>
<dbReference type="SMART" id="SM00320">
    <property type="entry name" value="WD40"/>
    <property type="match status" value="3"/>
</dbReference>
<protein>
    <submittedName>
        <fullName evidence="3">Uncharacterized protein</fullName>
    </submittedName>
</protein>
<proteinExistence type="predicted"/>
<dbReference type="AlphaFoldDB" id="A0A9D4XTP8"/>
<evidence type="ECO:0000256" key="2">
    <source>
        <dbReference type="SAM" id="Coils"/>
    </source>
</evidence>
<dbReference type="InterPro" id="IPR011990">
    <property type="entry name" value="TPR-like_helical_dom_sf"/>
</dbReference>
<dbReference type="Pfam" id="PF00400">
    <property type="entry name" value="WD40"/>
    <property type="match status" value="1"/>
</dbReference>
<dbReference type="PANTHER" id="PTHR44218">
    <property type="entry name" value="PROTEIN SPA1-RELATED 2"/>
    <property type="match status" value="1"/>
</dbReference>
<dbReference type="GO" id="GO:0009640">
    <property type="term" value="P:photomorphogenesis"/>
    <property type="evidence" value="ECO:0007669"/>
    <property type="project" value="InterPro"/>
</dbReference>
<evidence type="ECO:0000313" key="4">
    <source>
        <dbReference type="Proteomes" id="UP001058974"/>
    </source>
</evidence>
<feature type="coiled-coil region" evidence="2">
    <location>
        <begin position="89"/>
        <end position="116"/>
    </location>
</feature>
<dbReference type="EMBL" id="JAMSHJ010000003">
    <property type="protein sequence ID" value="KAI5424546.1"/>
    <property type="molecule type" value="Genomic_DNA"/>
</dbReference>
<dbReference type="Pfam" id="PF01535">
    <property type="entry name" value="PPR"/>
    <property type="match status" value="1"/>
</dbReference>
<dbReference type="SUPFAM" id="SSF50978">
    <property type="entry name" value="WD40 repeat-like"/>
    <property type="match status" value="1"/>
</dbReference>
<dbReference type="Proteomes" id="UP001058974">
    <property type="component" value="Chromosome 3"/>
</dbReference>
<dbReference type="InterPro" id="IPR015943">
    <property type="entry name" value="WD40/YVTN_repeat-like_dom_sf"/>
</dbReference>
<dbReference type="Gramene" id="Psat03G0064600-T1">
    <property type="protein sequence ID" value="KAI5424546.1"/>
    <property type="gene ID" value="KIW84_030646"/>
</dbReference>
<gene>
    <name evidence="3" type="ORF">KIW84_030646</name>
</gene>
<keyword evidence="1" id="KW-0677">Repeat</keyword>
<reference evidence="3 4" key="1">
    <citation type="journal article" date="2022" name="Nat. Genet.">
        <title>Improved pea reference genome and pan-genome highlight genomic features and evolutionary characteristics.</title>
        <authorList>
            <person name="Yang T."/>
            <person name="Liu R."/>
            <person name="Luo Y."/>
            <person name="Hu S."/>
            <person name="Wang D."/>
            <person name="Wang C."/>
            <person name="Pandey M.K."/>
            <person name="Ge S."/>
            <person name="Xu Q."/>
            <person name="Li N."/>
            <person name="Li G."/>
            <person name="Huang Y."/>
            <person name="Saxena R.K."/>
            <person name="Ji Y."/>
            <person name="Li M."/>
            <person name="Yan X."/>
            <person name="He Y."/>
            <person name="Liu Y."/>
            <person name="Wang X."/>
            <person name="Xiang C."/>
            <person name="Varshney R.K."/>
            <person name="Ding H."/>
            <person name="Gao S."/>
            <person name="Zong X."/>
        </authorList>
    </citation>
    <scope>NUCLEOTIDE SEQUENCE [LARGE SCALE GENOMIC DNA]</scope>
    <source>
        <strain evidence="3 4">cv. Zhongwan 6</strain>
    </source>
</reference>
<comment type="caution">
    <text evidence="3">The sequence shown here is derived from an EMBL/GenBank/DDBJ whole genome shotgun (WGS) entry which is preliminary data.</text>
</comment>
<name>A0A9D4XTP8_PEA</name>
<dbReference type="PANTHER" id="PTHR44218:SF15">
    <property type="entry name" value="PROTEIN SPA1-RELATED 2"/>
    <property type="match status" value="1"/>
</dbReference>
<keyword evidence="2" id="KW-0175">Coiled coil</keyword>
<organism evidence="3 4">
    <name type="scientific">Pisum sativum</name>
    <name type="common">Garden pea</name>
    <name type="synonym">Lathyrus oleraceus</name>
    <dbReference type="NCBI Taxonomy" id="3888"/>
    <lineage>
        <taxon>Eukaryota</taxon>
        <taxon>Viridiplantae</taxon>
        <taxon>Streptophyta</taxon>
        <taxon>Embryophyta</taxon>
        <taxon>Tracheophyta</taxon>
        <taxon>Spermatophyta</taxon>
        <taxon>Magnoliopsida</taxon>
        <taxon>eudicotyledons</taxon>
        <taxon>Gunneridae</taxon>
        <taxon>Pentapetalae</taxon>
        <taxon>rosids</taxon>
        <taxon>fabids</taxon>
        <taxon>Fabales</taxon>
        <taxon>Fabaceae</taxon>
        <taxon>Papilionoideae</taxon>
        <taxon>50 kb inversion clade</taxon>
        <taxon>NPAAA clade</taxon>
        <taxon>Hologalegina</taxon>
        <taxon>IRL clade</taxon>
        <taxon>Fabeae</taxon>
        <taxon>Lathyrus</taxon>
    </lineage>
</organism>
<evidence type="ECO:0000256" key="1">
    <source>
        <dbReference type="ARBA" id="ARBA00022737"/>
    </source>
</evidence>
<dbReference type="Gene3D" id="2.130.10.10">
    <property type="entry name" value="YVTN repeat-like/Quinoprotein amine dehydrogenase"/>
    <property type="match status" value="1"/>
</dbReference>
<dbReference type="InterPro" id="IPR001680">
    <property type="entry name" value="WD40_rpt"/>
</dbReference>
<dbReference type="InterPro" id="IPR036322">
    <property type="entry name" value="WD40_repeat_dom_sf"/>
</dbReference>
<dbReference type="Gene3D" id="1.25.40.10">
    <property type="entry name" value="Tetratricopeptide repeat domain"/>
    <property type="match status" value="1"/>
</dbReference>
<dbReference type="InterPro" id="IPR044630">
    <property type="entry name" value="SPA1/2/3/4"/>
</dbReference>
<accession>A0A9D4XTP8</accession>
<sequence length="369" mass="42089">MITCYTHQGKPEKARKLLELVQDKLDTACWNAMIVGYAKKEWENEFGNAVFSRGMLFPGILLLHEELSSCIDKEDAESELLLHFLISSKEQKQSDASKLFEQLKCLESDIEEAERRHSSRKSFVSSGLQNNYSCQKEIMPLRKELLSVEMLPTVSPISNTTGMRLMRSIRHLESAYFSMRSKVQLSEIGATDHPEKDILRTRENWCGTQKGEEKHKSKDALGTFFDGLSKYARYNRLEVRGILRNADFNNPANEICSLIFDQDEDYFASAGISKKIKIFDFNTLCNDSVDIHYPTVEMSNISKLSCVCWNNYIKNYLASIDYDGVVKLWDASTGQEFSQYSEHEKRAWSVDCSPVCPTKFASGGDDCTV</sequence>
<dbReference type="InterPro" id="IPR002885">
    <property type="entry name" value="PPR_rpt"/>
</dbReference>